<dbReference type="Pfam" id="PF13620">
    <property type="entry name" value="CarboxypepD_reg"/>
    <property type="match status" value="1"/>
</dbReference>
<evidence type="ECO:0000256" key="1">
    <source>
        <dbReference type="ARBA" id="ARBA00004571"/>
    </source>
</evidence>
<dbReference type="EMBL" id="VOOS01000001">
    <property type="protein sequence ID" value="TXB67045.1"/>
    <property type="molecule type" value="Genomic_DNA"/>
</dbReference>
<dbReference type="RefSeq" id="WP_147098228.1">
    <property type="nucleotide sequence ID" value="NZ_VOOS01000001.1"/>
</dbReference>
<dbReference type="PANTHER" id="PTHR30069">
    <property type="entry name" value="TONB-DEPENDENT OUTER MEMBRANE RECEPTOR"/>
    <property type="match status" value="1"/>
</dbReference>
<dbReference type="Proteomes" id="UP000321721">
    <property type="component" value="Unassembled WGS sequence"/>
</dbReference>
<protein>
    <recommendedName>
        <fullName evidence="9">TonB-dependent receptor plug domain-containing protein</fullName>
    </recommendedName>
</protein>
<dbReference type="Gene3D" id="2.170.130.10">
    <property type="entry name" value="TonB-dependent receptor, plug domain"/>
    <property type="match status" value="1"/>
</dbReference>
<keyword evidence="4 7" id="KW-0812">Transmembrane</keyword>
<keyword evidence="8" id="KW-0732">Signal</keyword>
<keyword evidence="11" id="KW-1185">Reference proteome</keyword>
<keyword evidence="5 7" id="KW-0472">Membrane</keyword>
<organism evidence="10 11">
    <name type="scientific">Vicingus serpentipes</name>
    <dbReference type="NCBI Taxonomy" id="1926625"/>
    <lineage>
        <taxon>Bacteria</taxon>
        <taxon>Pseudomonadati</taxon>
        <taxon>Bacteroidota</taxon>
        <taxon>Flavobacteriia</taxon>
        <taxon>Flavobacteriales</taxon>
        <taxon>Vicingaceae</taxon>
        <taxon>Vicingus</taxon>
    </lineage>
</organism>
<evidence type="ECO:0000256" key="6">
    <source>
        <dbReference type="ARBA" id="ARBA00023237"/>
    </source>
</evidence>
<dbReference type="GO" id="GO:0015344">
    <property type="term" value="F:siderophore uptake transmembrane transporter activity"/>
    <property type="evidence" value="ECO:0007669"/>
    <property type="project" value="TreeGrafter"/>
</dbReference>
<feature type="chain" id="PRO_5022759853" description="TonB-dependent receptor plug domain-containing protein" evidence="8">
    <location>
        <begin position="21"/>
        <end position="1245"/>
    </location>
</feature>
<dbReference type="Pfam" id="PF07715">
    <property type="entry name" value="Plug"/>
    <property type="match status" value="1"/>
</dbReference>
<dbReference type="SUPFAM" id="SSF49464">
    <property type="entry name" value="Carboxypeptidase regulatory domain-like"/>
    <property type="match status" value="1"/>
</dbReference>
<feature type="signal peptide" evidence="8">
    <location>
        <begin position="1"/>
        <end position="20"/>
    </location>
</feature>
<dbReference type="PANTHER" id="PTHR30069:SF46">
    <property type="entry name" value="OAR PROTEIN"/>
    <property type="match status" value="1"/>
</dbReference>
<evidence type="ECO:0000256" key="5">
    <source>
        <dbReference type="ARBA" id="ARBA00023136"/>
    </source>
</evidence>
<evidence type="ECO:0000256" key="4">
    <source>
        <dbReference type="ARBA" id="ARBA00022692"/>
    </source>
</evidence>
<dbReference type="Gene3D" id="2.60.40.1120">
    <property type="entry name" value="Carboxypeptidase-like, regulatory domain"/>
    <property type="match status" value="1"/>
</dbReference>
<reference evidence="10 11" key="1">
    <citation type="submission" date="2019-08" db="EMBL/GenBank/DDBJ databases">
        <title>Genome of Vicingus serpentipes NCIMB 15042.</title>
        <authorList>
            <person name="Bowman J.P."/>
        </authorList>
    </citation>
    <scope>NUCLEOTIDE SEQUENCE [LARGE SCALE GENOMIC DNA]</scope>
    <source>
        <strain evidence="10 11">NCIMB 15042</strain>
    </source>
</reference>
<comment type="subcellular location">
    <subcellularLocation>
        <location evidence="1 7">Cell outer membrane</location>
        <topology evidence="1 7">Multi-pass membrane protein</topology>
    </subcellularLocation>
</comment>
<dbReference type="InterPro" id="IPR036942">
    <property type="entry name" value="Beta-barrel_TonB_sf"/>
</dbReference>
<keyword evidence="3 7" id="KW-1134">Transmembrane beta strand</keyword>
<keyword evidence="2 7" id="KW-0813">Transport</keyword>
<dbReference type="Gene3D" id="2.40.170.20">
    <property type="entry name" value="TonB-dependent receptor, beta-barrel domain"/>
    <property type="match status" value="1"/>
</dbReference>
<dbReference type="InterPro" id="IPR012910">
    <property type="entry name" value="Plug_dom"/>
</dbReference>
<evidence type="ECO:0000256" key="7">
    <source>
        <dbReference type="PROSITE-ProRule" id="PRU01360"/>
    </source>
</evidence>
<dbReference type="PROSITE" id="PS52016">
    <property type="entry name" value="TONB_DEPENDENT_REC_3"/>
    <property type="match status" value="1"/>
</dbReference>
<dbReference type="InterPro" id="IPR037066">
    <property type="entry name" value="Plug_dom_sf"/>
</dbReference>
<comment type="caution">
    <text evidence="10">The sequence shown here is derived from an EMBL/GenBank/DDBJ whole genome shotgun (WGS) entry which is preliminary data.</text>
</comment>
<proteinExistence type="inferred from homology"/>
<evidence type="ECO:0000256" key="3">
    <source>
        <dbReference type="ARBA" id="ARBA00022452"/>
    </source>
</evidence>
<feature type="domain" description="TonB-dependent receptor plug" evidence="9">
    <location>
        <begin position="127"/>
        <end position="217"/>
    </location>
</feature>
<evidence type="ECO:0000256" key="2">
    <source>
        <dbReference type="ARBA" id="ARBA00022448"/>
    </source>
</evidence>
<evidence type="ECO:0000256" key="8">
    <source>
        <dbReference type="SAM" id="SignalP"/>
    </source>
</evidence>
<dbReference type="InterPro" id="IPR008969">
    <property type="entry name" value="CarboxyPept-like_regulatory"/>
</dbReference>
<evidence type="ECO:0000259" key="9">
    <source>
        <dbReference type="Pfam" id="PF07715"/>
    </source>
</evidence>
<dbReference type="GO" id="GO:0009279">
    <property type="term" value="C:cell outer membrane"/>
    <property type="evidence" value="ECO:0007669"/>
    <property type="project" value="UniProtKB-SubCell"/>
</dbReference>
<evidence type="ECO:0000313" key="11">
    <source>
        <dbReference type="Proteomes" id="UP000321721"/>
    </source>
</evidence>
<sequence length="1245" mass="136739">MLKRLAFLMFTVVLSLAASAQSGGTIKGKMIDKVTNEPLPFANVVVFKGGAQVAGTMTDFDGNYSISALTPGSYTIQASYVGYQPIKLAGVIVNDGKITFADVKAGQGIDMDVFEVVEYEVPLISKDQTSSGGTVTRESIDKMPGRSASDIAATVGGVQVNEDGSYNIRGSRSNSTDTYIDGIRVRGNANLPKAAIEQVNVIVGGLPAEYGDATGGVVSITTRGASKDWFGGLEYLTSGFKNGDDVVGLDKFGFNLLGFNLAGPILTRKNDKGEKTDAIAGFFISGEFKHQVDPNPSAIDNYKVNNDVMDELNANPYTRSFDDGGGIINNASYVKANDLEAIKFRQNVAARGMNLAGKIDISPTKNTTVTFGGTFDYNDRNAYIRSYALFNSQNNPQVIDRNWRAYARVTQRFENNDSEESSSLIKNAFISLQADYSNVHQVVQDEGHQDRLSDYGYVGRFTSTRQDQYNQEAFTPQDANGNNLLAGDGSDSTAFGSLSTATTTLYEFQAGDINPILANYTQSYYDAYANDPFGNWERPIQVEGGGGLLNGNTGAASVYNLWSSMGGQYNNYSVTSSDQLRITTAGSAEIKGHAIKLGFQYEQRVVGQYSIAPGALWNTGRGLVNTHIDNRDFREGNYTVGETYVPNGFGLDTIAQYTFESYYGEGQTQFDKNIREKLGLAQTGTDYIDFDSYGSDVWSIEDFTPDDLFNNYSQNGINYYGYDYTGKKLSGNPTLDDFFTKKENGNYTREAGAFKPIYMAGYIQDKFAFEDLIFNVGVRIDRYDANQPVLKDKYSLFPVKTVAEVGNISDLPSNIGEDFVVYVTDAGNPTTNDIVGYRDGDVWYNKEGKEITDPSVLSSTGTPAPWLVDPNDDLAFTDLDGESFVDYEPEINISPRIAFSFPISDEALFFAHYDVLTQRPSSNSSLQLIDYLLIQQTSNSINNPDLKAEKTVDFELGFQQKIDNYSAIKIAGFYRDLKDMVQITQVIGAYPKSYLSYGNKDFGTVKGMTFSYDLRRKGNISLRAAYTLQFADGTGSSTTSSLNLVSSGNGNLRTLLPLSFDQRHVIVLSADYRYGAGKNYNGPVVFGKDLFSNTGLNVVFRTNSGTPYTKTSRIVNSAVITGAVNSPIESSLNGNRLPWTQTVDIKLDKNIDLKWGKGEGEERTKAYLNVYLQILNVLNTKNILGVYSATGNADDDGYLAAAEWQQLIATNVDEEAFRDLYKVKVEDPSNFSLPRRFRLGLQLNF</sequence>
<gene>
    <name evidence="10" type="ORF">FRY74_02345</name>
</gene>
<dbReference type="AlphaFoldDB" id="A0A5C6RYK2"/>
<comment type="similarity">
    <text evidence="7">Belongs to the TonB-dependent receptor family.</text>
</comment>
<dbReference type="SUPFAM" id="SSF56935">
    <property type="entry name" value="Porins"/>
    <property type="match status" value="1"/>
</dbReference>
<dbReference type="GO" id="GO:0044718">
    <property type="term" value="P:siderophore transmembrane transport"/>
    <property type="evidence" value="ECO:0007669"/>
    <property type="project" value="TreeGrafter"/>
</dbReference>
<dbReference type="InterPro" id="IPR039426">
    <property type="entry name" value="TonB-dep_rcpt-like"/>
</dbReference>
<keyword evidence="6 7" id="KW-0998">Cell outer membrane</keyword>
<accession>A0A5C6RYK2</accession>
<evidence type="ECO:0000313" key="10">
    <source>
        <dbReference type="EMBL" id="TXB67045.1"/>
    </source>
</evidence>
<dbReference type="OrthoDB" id="9757908at2"/>
<name>A0A5C6RYK2_9FLAO</name>